<protein>
    <submittedName>
        <fullName evidence="2">DUF4383 domain-containing protein</fullName>
    </submittedName>
</protein>
<reference evidence="2" key="1">
    <citation type="submission" date="2020-09" db="EMBL/GenBank/DDBJ databases">
        <title>A novel bacterium of genus Paenibacillus, isolated from South China Sea.</title>
        <authorList>
            <person name="Huang H."/>
            <person name="Mo K."/>
            <person name="Hu Y."/>
        </authorList>
    </citation>
    <scope>NUCLEOTIDE SEQUENCE</scope>
    <source>
        <strain evidence="2">IB182496</strain>
    </source>
</reference>
<keyword evidence="1" id="KW-0812">Transmembrane</keyword>
<feature type="transmembrane region" description="Helical" evidence="1">
    <location>
        <begin position="64"/>
        <end position="82"/>
    </location>
</feature>
<feature type="transmembrane region" description="Helical" evidence="1">
    <location>
        <begin position="7"/>
        <end position="27"/>
    </location>
</feature>
<keyword evidence="1" id="KW-1133">Transmembrane helix</keyword>
<dbReference type="EMBL" id="JACXIZ010000010">
    <property type="protein sequence ID" value="MBD2844287.1"/>
    <property type="molecule type" value="Genomic_DNA"/>
</dbReference>
<gene>
    <name evidence="2" type="ORF">IDH44_03725</name>
</gene>
<evidence type="ECO:0000313" key="3">
    <source>
        <dbReference type="Proteomes" id="UP000621560"/>
    </source>
</evidence>
<evidence type="ECO:0000313" key="2">
    <source>
        <dbReference type="EMBL" id="MBD2844287.1"/>
    </source>
</evidence>
<proteinExistence type="predicted"/>
<organism evidence="2 3">
    <name type="scientific">Paenibacillus sabuli</name>
    <dbReference type="NCBI Taxonomy" id="2772509"/>
    <lineage>
        <taxon>Bacteria</taxon>
        <taxon>Bacillati</taxon>
        <taxon>Bacillota</taxon>
        <taxon>Bacilli</taxon>
        <taxon>Bacillales</taxon>
        <taxon>Paenibacillaceae</taxon>
        <taxon>Paenibacillus</taxon>
    </lineage>
</organism>
<comment type="caution">
    <text evidence="2">The sequence shown here is derived from an EMBL/GenBank/DDBJ whole genome shotgun (WGS) entry which is preliminary data.</text>
</comment>
<name>A0A927BPE2_9BACL</name>
<dbReference type="AlphaFoldDB" id="A0A927BPE2"/>
<feature type="transmembrane region" description="Helical" evidence="1">
    <location>
        <begin position="94"/>
        <end position="111"/>
    </location>
</feature>
<accession>A0A927BPE2</accession>
<keyword evidence="1" id="KW-0472">Membrane</keyword>
<feature type="transmembrane region" description="Helical" evidence="1">
    <location>
        <begin position="39"/>
        <end position="57"/>
    </location>
</feature>
<evidence type="ECO:0000256" key="1">
    <source>
        <dbReference type="SAM" id="Phobius"/>
    </source>
</evidence>
<dbReference type="RefSeq" id="WP_190914832.1">
    <property type="nucleotide sequence ID" value="NZ_JACXIZ010000010.1"/>
</dbReference>
<dbReference type="Pfam" id="PF14325">
    <property type="entry name" value="DUF4383"/>
    <property type="match status" value="1"/>
</dbReference>
<sequence>MAARRFAALVGIVFLFLGILGFFYSNLFGLFHLNTPQNVIHLVAGVLGLLASSYVGYAYRFAQVLGIVFLTLAVLGVLTRDTLGLMPAGLAENVLHFAVGAIALYVGYVVIESGGPSRSSRAV</sequence>
<dbReference type="Proteomes" id="UP000621560">
    <property type="component" value="Unassembled WGS sequence"/>
</dbReference>
<keyword evidence="3" id="KW-1185">Reference proteome</keyword>